<evidence type="ECO:0000256" key="1">
    <source>
        <dbReference type="ARBA" id="ARBA00009091"/>
    </source>
</evidence>
<gene>
    <name evidence="6" type="ORF">JIN84_03785</name>
</gene>
<evidence type="ECO:0000313" key="6">
    <source>
        <dbReference type="EMBL" id="MBK1814719.1"/>
    </source>
</evidence>
<keyword evidence="7" id="KW-1185">Reference proteome</keyword>
<dbReference type="InterPro" id="IPR005632">
    <property type="entry name" value="Chaperone_Skp"/>
</dbReference>
<protein>
    <submittedName>
        <fullName evidence="6">OmpH family outer membrane protein</fullName>
    </submittedName>
</protein>
<dbReference type="RefSeq" id="WP_200349672.1">
    <property type="nucleotide sequence ID" value="NZ_BAABHZ010000010.1"/>
</dbReference>
<comment type="similarity">
    <text evidence="1">Belongs to the Skp family.</text>
</comment>
<reference evidence="6" key="1">
    <citation type="submission" date="2021-01" db="EMBL/GenBank/DDBJ databases">
        <title>Modified the classification status of verrucomicrobia.</title>
        <authorList>
            <person name="Feng X."/>
        </authorList>
    </citation>
    <scope>NUCLEOTIDE SEQUENCE</scope>
    <source>
        <strain evidence="6">JCM 18052</strain>
    </source>
</reference>
<accession>A0A934VAT9</accession>
<evidence type="ECO:0000256" key="5">
    <source>
        <dbReference type="SAM" id="SignalP"/>
    </source>
</evidence>
<dbReference type="GO" id="GO:0051082">
    <property type="term" value="F:unfolded protein binding"/>
    <property type="evidence" value="ECO:0007669"/>
    <property type="project" value="InterPro"/>
</dbReference>
<dbReference type="AlphaFoldDB" id="A0A934VAT9"/>
<dbReference type="SMART" id="SM00935">
    <property type="entry name" value="OmpH"/>
    <property type="match status" value="1"/>
</dbReference>
<dbReference type="GO" id="GO:0050821">
    <property type="term" value="P:protein stabilization"/>
    <property type="evidence" value="ECO:0007669"/>
    <property type="project" value="TreeGrafter"/>
</dbReference>
<name>A0A934VAT9_9BACT</name>
<proteinExistence type="inferred from homology"/>
<keyword evidence="2 5" id="KW-0732">Signal</keyword>
<dbReference type="GO" id="GO:0005829">
    <property type="term" value="C:cytosol"/>
    <property type="evidence" value="ECO:0007669"/>
    <property type="project" value="TreeGrafter"/>
</dbReference>
<organism evidence="6 7">
    <name type="scientific">Luteolibacter yonseiensis</name>
    <dbReference type="NCBI Taxonomy" id="1144680"/>
    <lineage>
        <taxon>Bacteria</taxon>
        <taxon>Pseudomonadati</taxon>
        <taxon>Verrucomicrobiota</taxon>
        <taxon>Verrucomicrobiia</taxon>
        <taxon>Verrucomicrobiales</taxon>
        <taxon>Verrucomicrobiaceae</taxon>
        <taxon>Luteolibacter</taxon>
    </lineage>
</organism>
<feature type="region of interest" description="Disordered" evidence="4">
    <location>
        <begin position="190"/>
        <end position="217"/>
    </location>
</feature>
<evidence type="ECO:0000313" key="7">
    <source>
        <dbReference type="Proteomes" id="UP000600139"/>
    </source>
</evidence>
<evidence type="ECO:0000256" key="3">
    <source>
        <dbReference type="SAM" id="Coils"/>
    </source>
</evidence>
<evidence type="ECO:0000256" key="4">
    <source>
        <dbReference type="SAM" id="MobiDB-lite"/>
    </source>
</evidence>
<keyword evidence="3" id="KW-0175">Coiled coil</keyword>
<dbReference type="PANTHER" id="PTHR35089">
    <property type="entry name" value="CHAPERONE PROTEIN SKP"/>
    <property type="match status" value="1"/>
</dbReference>
<feature type="coiled-coil region" evidence="3">
    <location>
        <begin position="108"/>
        <end position="146"/>
    </location>
</feature>
<feature type="signal peptide" evidence="5">
    <location>
        <begin position="1"/>
        <end position="22"/>
    </location>
</feature>
<dbReference type="Pfam" id="PF03938">
    <property type="entry name" value="OmpH"/>
    <property type="match status" value="1"/>
</dbReference>
<feature type="chain" id="PRO_5037874539" evidence="5">
    <location>
        <begin position="23"/>
        <end position="217"/>
    </location>
</feature>
<dbReference type="SUPFAM" id="SSF111384">
    <property type="entry name" value="OmpH-like"/>
    <property type="match status" value="1"/>
</dbReference>
<dbReference type="EMBL" id="JAENIK010000004">
    <property type="protein sequence ID" value="MBK1814719.1"/>
    <property type="molecule type" value="Genomic_DNA"/>
</dbReference>
<dbReference type="PANTHER" id="PTHR35089:SF1">
    <property type="entry name" value="CHAPERONE PROTEIN SKP"/>
    <property type="match status" value="1"/>
</dbReference>
<feature type="compositionally biased region" description="Low complexity" evidence="4">
    <location>
        <begin position="208"/>
        <end position="217"/>
    </location>
</feature>
<comment type="caution">
    <text evidence="6">The sequence shown here is derived from an EMBL/GenBank/DDBJ whole genome shotgun (WGS) entry which is preliminary data.</text>
</comment>
<evidence type="ECO:0000256" key="2">
    <source>
        <dbReference type="ARBA" id="ARBA00022729"/>
    </source>
</evidence>
<dbReference type="InterPro" id="IPR024930">
    <property type="entry name" value="Skp_dom_sf"/>
</dbReference>
<dbReference type="Gene3D" id="3.30.910.20">
    <property type="entry name" value="Skp domain"/>
    <property type="match status" value="1"/>
</dbReference>
<dbReference type="Proteomes" id="UP000600139">
    <property type="component" value="Unassembled WGS sequence"/>
</dbReference>
<feature type="coiled-coil region" evidence="3">
    <location>
        <begin position="44"/>
        <end position="82"/>
    </location>
</feature>
<sequence length="217" mass="24975">MTLIRRFFTLVFAASLATMAVAQDGKLNIATVDMQELFKQYYRTNEAQKQINVERARIQKDNNERLARIRELEETLGKLRKQLEDPALNDSKKQTLFKEWQMQQQEGIALDRERREFLQRRNQALNEKMVQRMKGILEEIRKLVEEKAKVDNYDYVFDKSGLSTSQVPFLLYTKDATDITAGLLKDLNKDAPADSLPVEGDPKPEIPAPATETPAGE</sequence>